<dbReference type="GO" id="GO:0009279">
    <property type="term" value="C:cell outer membrane"/>
    <property type="evidence" value="ECO:0007669"/>
    <property type="project" value="UniProtKB-SubCell"/>
</dbReference>
<dbReference type="RefSeq" id="WP_070069945.1">
    <property type="nucleotide sequence ID" value="NZ_MKKK01000023.1"/>
</dbReference>
<dbReference type="PROSITE" id="PS52016">
    <property type="entry name" value="TONB_DEPENDENT_REC_3"/>
    <property type="match status" value="1"/>
</dbReference>
<keyword evidence="4 14" id="KW-1134">Transmembrane beta strand</keyword>
<keyword evidence="12 20" id="KW-0675">Receptor</keyword>
<dbReference type="STRING" id="1262585.BJI46_03060"/>
<feature type="domain" description="TonB-dependent receptor plug" evidence="19">
    <location>
        <begin position="66"/>
        <end position="175"/>
    </location>
</feature>
<dbReference type="InterPro" id="IPR012910">
    <property type="entry name" value="Plug_dom"/>
</dbReference>
<dbReference type="Gene3D" id="2.40.170.20">
    <property type="entry name" value="TonB-dependent receptor, beta-barrel domain"/>
    <property type="match status" value="1"/>
</dbReference>
<keyword evidence="6 14" id="KW-0812">Transmembrane</keyword>
<keyword evidence="21" id="KW-1185">Reference proteome</keyword>
<dbReference type="InterPro" id="IPR010917">
    <property type="entry name" value="TonB_rcpt_CS"/>
</dbReference>
<evidence type="ECO:0000259" key="19">
    <source>
        <dbReference type="Pfam" id="PF07715"/>
    </source>
</evidence>
<dbReference type="PANTHER" id="PTHR32552">
    <property type="entry name" value="FERRICHROME IRON RECEPTOR-RELATED"/>
    <property type="match status" value="1"/>
</dbReference>
<evidence type="ECO:0000256" key="7">
    <source>
        <dbReference type="ARBA" id="ARBA00022729"/>
    </source>
</evidence>
<evidence type="ECO:0000256" key="11">
    <source>
        <dbReference type="ARBA" id="ARBA00023136"/>
    </source>
</evidence>
<dbReference type="EMBL" id="MKKK01000023">
    <property type="protein sequence ID" value="OEY95911.1"/>
    <property type="molecule type" value="Genomic_DNA"/>
</dbReference>
<dbReference type="GO" id="GO:0015344">
    <property type="term" value="F:siderophore uptake transmembrane transporter activity"/>
    <property type="evidence" value="ECO:0007669"/>
    <property type="project" value="TreeGrafter"/>
</dbReference>
<evidence type="ECO:0000256" key="12">
    <source>
        <dbReference type="ARBA" id="ARBA00023170"/>
    </source>
</evidence>
<dbReference type="NCBIfam" id="TIGR01783">
    <property type="entry name" value="TonB-siderophor"/>
    <property type="match status" value="1"/>
</dbReference>
<evidence type="ECO:0000256" key="8">
    <source>
        <dbReference type="ARBA" id="ARBA00023004"/>
    </source>
</evidence>
<dbReference type="CDD" id="cd01347">
    <property type="entry name" value="ligand_gated_channel"/>
    <property type="match status" value="1"/>
</dbReference>
<gene>
    <name evidence="20" type="ORF">BJI46_03060</name>
</gene>
<keyword evidence="3 14" id="KW-0813">Transport</keyword>
<dbReference type="SUPFAM" id="SSF56935">
    <property type="entry name" value="Porins"/>
    <property type="match status" value="1"/>
</dbReference>
<comment type="similarity">
    <text evidence="2 14 16">Belongs to the TonB-dependent receptor family.</text>
</comment>
<dbReference type="GO" id="GO:0015891">
    <property type="term" value="P:siderophore transport"/>
    <property type="evidence" value="ECO:0007669"/>
    <property type="project" value="InterPro"/>
</dbReference>
<proteinExistence type="inferred from homology"/>
<dbReference type="PROSITE" id="PS01156">
    <property type="entry name" value="TONB_DEPENDENT_REC_2"/>
    <property type="match status" value="1"/>
</dbReference>
<feature type="signal peptide" evidence="17">
    <location>
        <begin position="1"/>
        <end position="25"/>
    </location>
</feature>
<evidence type="ECO:0000256" key="3">
    <source>
        <dbReference type="ARBA" id="ARBA00022448"/>
    </source>
</evidence>
<evidence type="ECO:0000256" key="13">
    <source>
        <dbReference type="ARBA" id="ARBA00023237"/>
    </source>
</evidence>
<keyword evidence="10 16" id="KW-0798">TonB box</keyword>
<keyword evidence="11 14" id="KW-0472">Membrane</keyword>
<comment type="caution">
    <text evidence="20">The sequence shown here is derived from an EMBL/GenBank/DDBJ whole genome shotgun (WGS) entry which is preliminary data.</text>
</comment>
<keyword evidence="5" id="KW-0410">Iron transport</keyword>
<dbReference type="Gene3D" id="2.170.130.10">
    <property type="entry name" value="TonB-dependent receptor, plug domain"/>
    <property type="match status" value="1"/>
</dbReference>
<dbReference type="InterPro" id="IPR039426">
    <property type="entry name" value="TonB-dep_rcpt-like"/>
</dbReference>
<evidence type="ECO:0000256" key="15">
    <source>
        <dbReference type="PROSITE-ProRule" id="PRU10144"/>
    </source>
</evidence>
<keyword evidence="8" id="KW-0408">Iron</keyword>
<dbReference type="Pfam" id="PF07715">
    <property type="entry name" value="Plug"/>
    <property type="match status" value="1"/>
</dbReference>
<keyword evidence="7 17" id="KW-0732">Signal</keyword>
<evidence type="ECO:0000259" key="18">
    <source>
        <dbReference type="Pfam" id="PF00593"/>
    </source>
</evidence>
<evidence type="ECO:0000256" key="16">
    <source>
        <dbReference type="RuleBase" id="RU003357"/>
    </source>
</evidence>
<feature type="chain" id="PRO_5043144615" evidence="17">
    <location>
        <begin position="26"/>
        <end position="738"/>
    </location>
</feature>
<evidence type="ECO:0000313" key="21">
    <source>
        <dbReference type="Proteomes" id="UP000185895"/>
    </source>
</evidence>
<sequence>MKFAKNQTLLSSIINHILYTTIALAATSVYAEDPVKQLPTMEVQVEQEDTYTVKESKAATKLNLSLKETPQSVTVITQQQIEDQDLNTVEEVLEKTPGVYVRRFGAQGAVGNGGEYTFYYARGNQILNYQVDGVMTSPATSGKNGSSLSNLDPSVYENITVIKGAAGLTNGAGYPSASVGLNRKHATSIDPVGTVRISAGSNNAIRSEYDVQRALTQSGNVRGRVVAAYGQSDSWRDWGDQYNALLYGVVDADLSDKSSLTLGAMLSRSRLDGQGVHGLDMYGADGTIMPFNREFNANARWAYSQVDTLNLFAQLTHEFANRWKIHANYNFTKQDIDSLYGVIGVAQVNYTDMTASLAASQNDFSPEEHSLDVSVNGPYQLFGREHELMMGGSYQNLKSNNNAYAGYSASAVIDLNTWNGTIAQPASATTATGVSNKDYEQSGFYLATRLNPIDPLHIIIGGRVSNYDLKTHATNTVRGTVTDSHVDESNELTPYAGLTFDLTPYLTAYASYTNIFLPQTNRDYSYKVLDPQEGNNYEAGLKFSFYDNRLNISAAYFQAKMDNVAEAVGKYTSDDTAVINGWTTVGTSYYRGVKGAETKGFEIELAGEILPGWNIQAGYTQAETKDNTGTRINTDIPKQQVKLFSTYNLPILDKKLTVGAGINWQSEFYDRSTTGVNYQAYRQEGFTLIDLMARYAVNQNVNLGLNIANVTDEKYRLNTWANTYGDPRTYTVSLAYKF</sequence>
<evidence type="ECO:0000256" key="2">
    <source>
        <dbReference type="ARBA" id="ARBA00009810"/>
    </source>
</evidence>
<evidence type="ECO:0000256" key="4">
    <source>
        <dbReference type="ARBA" id="ARBA00022452"/>
    </source>
</evidence>
<evidence type="ECO:0000256" key="5">
    <source>
        <dbReference type="ARBA" id="ARBA00022496"/>
    </source>
</evidence>
<evidence type="ECO:0000256" key="10">
    <source>
        <dbReference type="ARBA" id="ARBA00023077"/>
    </source>
</evidence>
<evidence type="ECO:0000256" key="6">
    <source>
        <dbReference type="ARBA" id="ARBA00022692"/>
    </source>
</evidence>
<accession>A0A1E7R9E2</accession>
<dbReference type="InterPro" id="IPR036942">
    <property type="entry name" value="Beta-barrel_TonB_sf"/>
</dbReference>
<dbReference type="OrthoDB" id="8663017at2"/>
<dbReference type="PANTHER" id="PTHR32552:SF74">
    <property type="entry name" value="HYDROXAMATE SIDEROPHORE RECEPTOR FHUE"/>
    <property type="match status" value="1"/>
</dbReference>
<evidence type="ECO:0000313" key="20">
    <source>
        <dbReference type="EMBL" id="OEY95911.1"/>
    </source>
</evidence>
<comment type="subcellular location">
    <subcellularLocation>
        <location evidence="1 14">Cell outer membrane</location>
        <topology evidence="1 14">Multi-pass membrane protein</topology>
    </subcellularLocation>
</comment>
<evidence type="ECO:0000256" key="9">
    <source>
        <dbReference type="ARBA" id="ARBA00023065"/>
    </source>
</evidence>
<evidence type="ECO:0000256" key="1">
    <source>
        <dbReference type="ARBA" id="ARBA00004571"/>
    </source>
</evidence>
<dbReference type="InterPro" id="IPR000531">
    <property type="entry name" value="Beta-barrel_TonB"/>
</dbReference>
<dbReference type="InterPro" id="IPR010105">
    <property type="entry name" value="TonB_sidphr_rcpt"/>
</dbReference>
<dbReference type="GO" id="GO:0038023">
    <property type="term" value="F:signaling receptor activity"/>
    <property type="evidence" value="ECO:0007669"/>
    <property type="project" value="InterPro"/>
</dbReference>
<keyword evidence="13 14" id="KW-0998">Cell outer membrane</keyword>
<protein>
    <submittedName>
        <fullName evidence="20">TonB-dependent receptor</fullName>
    </submittedName>
</protein>
<dbReference type="AlphaFoldDB" id="A0A1E7R9E2"/>
<reference evidence="20 21" key="1">
    <citation type="submission" date="2016-09" db="EMBL/GenBank/DDBJ databases">
        <authorList>
            <person name="Capua I."/>
            <person name="De Benedictis P."/>
            <person name="Joannis T."/>
            <person name="Lombin L.H."/>
            <person name="Cattoli G."/>
        </authorList>
    </citation>
    <scope>NUCLEOTIDE SEQUENCE [LARGE SCALE GENOMIC DNA]</scope>
    <source>
        <strain evidence="20 21">ANC 4671</strain>
    </source>
</reference>
<keyword evidence="9" id="KW-0406">Ion transport</keyword>
<evidence type="ECO:0000256" key="17">
    <source>
        <dbReference type="SAM" id="SignalP"/>
    </source>
</evidence>
<feature type="short sequence motif" description="TonB C-terminal box" evidence="15">
    <location>
        <begin position="721"/>
        <end position="738"/>
    </location>
</feature>
<dbReference type="Pfam" id="PF00593">
    <property type="entry name" value="TonB_dep_Rec_b-barrel"/>
    <property type="match status" value="1"/>
</dbReference>
<feature type="domain" description="TonB-dependent receptor-like beta-barrel" evidence="18">
    <location>
        <begin position="298"/>
        <end position="710"/>
    </location>
</feature>
<evidence type="ECO:0000256" key="14">
    <source>
        <dbReference type="PROSITE-ProRule" id="PRU01360"/>
    </source>
</evidence>
<dbReference type="Proteomes" id="UP000185895">
    <property type="component" value="Unassembled WGS sequence"/>
</dbReference>
<name>A0A1E7R9E2_9GAMM</name>
<organism evidence="20 21">
    <name type="scientific">Acinetobacter qingfengensis</name>
    <dbReference type="NCBI Taxonomy" id="1262585"/>
    <lineage>
        <taxon>Bacteria</taxon>
        <taxon>Pseudomonadati</taxon>
        <taxon>Pseudomonadota</taxon>
        <taxon>Gammaproteobacteria</taxon>
        <taxon>Moraxellales</taxon>
        <taxon>Moraxellaceae</taxon>
        <taxon>Acinetobacter</taxon>
    </lineage>
</organism>
<dbReference type="InterPro" id="IPR037066">
    <property type="entry name" value="Plug_dom_sf"/>
</dbReference>